<evidence type="ECO:0000256" key="8">
    <source>
        <dbReference type="PROSITE-ProRule" id="PRU00339"/>
    </source>
</evidence>
<dbReference type="PANTHER" id="PTHR44835">
    <property type="entry name" value="UDP-N-ACETYLGLUCOSAMINE--PEPTIDE N-ACETYLGLUCOSAMINYLTRANSFERASE SPINDLY-RELATED"/>
    <property type="match status" value="1"/>
</dbReference>
<dbReference type="KEGG" id="htq:FRZ44_35740"/>
<dbReference type="PANTHER" id="PTHR44835:SF1">
    <property type="entry name" value="PROTEIN O-GLCNAC TRANSFERASE"/>
    <property type="match status" value="1"/>
</dbReference>
<feature type="repeat" description="TPR" evidence="8">
    <location>
        <begin position="239"/>
        <end position="272"/>
    </location>
</feature>
<evidence type="ECO:0000313" key="12">
    <source>
        <dbReference type="Proteomes" id="UP000326202"/>
    </source>
</evidence>
<dbReference type="GO" id="GO:0097363">
    <property type="term" value="F:protein O-acetylglucosaminyltransferase activity"/>
    <property type="evidence" value="ECO:0007669"/>
    <property type="project" value="UniProtKB-EC"/>
</dbReference>
<dbReference type="InterPro" id="IPR051939">
    <property type="entry name" value="Glycosyltr_41/O-GlcNAc_trsf"/>
</dbReference>
<reference evidence="11 12" key="1">
    <citation type="submission" date="2019-08" db="EMBL/GenBank/DDBJ databases">
        <title>Hyperibacter terrae gen. nov., sp. nov. and Hyperibacter viscosus sp. nov., two new members in the family Rhodospirillaceae isolated from the rhizosphere of Hypericum perforatum.</title>
        <authorList>
            <person name="Noviana Z."/>
        </authorList>
    </citation>
    <scope>NUCLEOTIDE SEQUENCE [LARGE SCALE GENOMIC DNA]</scope>
    <source>
        <strain evidence="11 12">R5913</strain>
    </source>
</reference>
<feature type="repeat" description="TPR" evidence="8">
    <location>
        <begin position="103"/>
        <end position="136"/>
    </location>
</feature>
<keyword evidence="7 8" id="KW-0802">TPR repeat</keyword>
<evidence type="ECO:0000256" key="4">
    <source>
        <dbReference type="ARBA" id="ARBA00022676"/>
    </source>
</evidence>
<dbReference type="InterPro" id="IPR011990">
    <property type="entry name" value="TPR-like_helical_dom_sf"/>
</dbReference>
<organism evidence="11 12">
    <name type="scientific">Hypericibacter terrae</name>
    <dbReference type="NCBI Taxonomy" id="2602015"/>
    <lineage>
        <taxon>Bacteria</taxon>
        <taxon>Pseudomonadati</taxon>
        <taxon>Pseudomonadota</taxon>
        <taxon>Alphaproteobacteria</taxon>
        <taxon>Rhodospirillales</taxon>
        <taxon>Dongiaceae</taxon>
        <taxon>Hypericibacter</taxon>
    </lineage>
</organism>
<sequence>MAFGAQTSFENKGRGPIGRGTHAVPPAQRALSPAAIARLQDAVSKHQAGDLDGAAELYQAVLKERPNQPDALHLFGVIHHQRGDSQAGVRLIRKALKFDPGNVKALINLGAALTAVGSYDEAAQALEQAASKLPDSAEAHGNLAAVRENQGRSKEAAEHYRTAAERNPANVKYFKRWAEMAFAAEDWTGAVAAFGRYLAMVPQDSAARNDMGLAQQRADRSDEAIATLQQSLSELPDNAMVHANLANALAQSGHLATAERHFRRSAELAPDDWKMQVNLANFLWETARIEEANALAETIIAGRPDDAILIEKIATRMTSVRHYARAEELLLGALKGNPDVAALHNALGNVHALRFEYGTAVAHYTKATELDPNHLLAHLNLCMTLLKMHRFDEAAIRTYGLRMQPDYGKHESATLSRIIQILKIVADFDGIESLGDYWTPLERAALEHQTPALLTMMALAEDDGQVERMVRSVRRIGADLEAKVAWKADAAPHVTKPHDRIRIGLVSADFRNHSAARCILPLLQNYDRNRFDIRCYSVVSTTQDKIQQQIMALADGFIEIDAMDDPTASDRIRSDEMDVLFDLSGWTAHSRLPLFAYKPAPYQISWLGWPFTAGLASIGHFLVDRFNLPARDGLLVEKPLVVDGAWVCFEGSTQVPIGESPFKRNGHITFGTLNNTYKISPKQVALWARIMAAVPGSRFLLARAEARSLMFCRNLMVEFAKYGIGEDRLELIGQNPGVTHFEFYNHFDISLDTYPVVGGVTTMDSLLMGVPVVAMYGAAFHQRVGHSILNHCGLGEFSVPTPEAFVETACRLAADTDRLAEMRAELRAQVLASPLFDGPGFAKHFGAAMMRLVGAPN</sequence>
<keyword evidence="6" id="KW-0677">Repeat</keyword>
<comment type="similarity">
    <text evidence="2">Belongs to the glycosyltransferase 41 family. O-GlcNAc transferase subfamily.</text>
</comment>
<dbReference type="Pfam" id="PF14559">
    <property type="entry name" value="TPR_19"/>
    <property type="match status" value="3"/>
</dbReference>
<evidence type="ECO:0000256" key="5">
    <source>
        <dbReference type="ARBA" id="ARBA00022679"/>
    </source>
</evidence>
<dbReference type="Pfam" id="PF13844">
    <property type="entry name" value="Glyco_transf_41"/>
    <property type="match status" value="2"/>
</dbReference>
<name>A0A5J6MLM3_9PROT</name>
<evidence type="ECO:0000256" key="7">
    <source>
        <dbReference type="ARBA" id="ARBA00022803"/>
    </source>
</evidence>
<dbReference type="AlphaFoldDB" id="A0A5J6MLM3"/>
<evidence type="ECO:0000256" key="3">
    <source>
        <dbReference type="ARBA" id="ARBA00011970"/>
    </source>
</evidence>
<feature type="repeat" description="TPR" evidence="8">
    <location>
        <begin position="137"/>
        <end position="170"/>
    </location>
</feature>
<dbReference type="Pfam" id="PF13432">
    <property type="entry name" value="TPR_16"/>
    <property type="match status" value="2"/>
</dbReference>
<gene>
    <name evidence="11" type="ORF">FRZ44_35740</name>
</gene>
<dbReference type="EMBL" id="CP042906">
    <property type="protein sequence ID" value="QEX18269.1"/>
    <property type="molecule type" value="Genomic_DNA"/>
</dbReference>
<keyword evidence="12" id="KW-1185">Reference proteome</keyword>
<dbReference type="RefSeq" id="WP_191908159.1">
    <property type="nucleotide sequence ID" value="NZ_CP042906.1"/>
</dbReference>
<dbReference type="PROSITE" id="PS50005">
    <property type="entry name" value="TPR"/>
    <property type="match status" value="5"/>
</dbReference>
<dbReference type="Gene3D" id="3.40.50.2000">
    <property type="entry name" value="Glycogen Phosphorylase B"/>
    <property type="match status" value="1"/>
</dbReference>
<evidence type="ECO:0000256" key="1">
    <source>
        <dbReference type="ARBA" id="ARBA00004922"/>
    </source>
</evidence>
<dbReference type="Proteomes" id="UP000326202">
    <property type="component" value="Chromosome"/>
</dbReference>
<dbReference type="InterPro" id="IPR029489">
    <property type="entry name" value="OGT/SEC/SPY_C"/>
</dbReference>
<feature type="domain" description="O-GlcNAc transferase C-terminal" evidence="10">
    <location>
        <begin position="493"/>
        <end position="629"/>
    </location>
</feature>
<evidence type="ECO:0000256" key="6">
    <source>
        <dbReference type="ARBA" id="ARBA00022737"/>
    </source>
</evidence>
<feature type="region of interest" description="Disordered" evidence="9">
    <location>
        <begin position="1"/>
        <end position="25"/>
    </location>
</feature>
<keyword evidence="5 11" id="KW-0808">Transferase</keyword>
<dbReference type="InterPro" id="IPR019734">
    <property type="entry name" value="TPR_rpt"/>
</dbReference>
<protein>
    <recommendedName>
        <fullName evidence="3">protein O-GlcNAc transferase</fullName>
        <ecNumber evidence="3">2.4.1.255</ecNumber>
    </recommendedName>
</protein>
<feature type="compositionally biased region" description="Polar residues" evidence="9">
    <location>
        <begin position="1"/>
        <end position="10"/>
    </location>
</feature>
<keyword evidence="4" id="KW-0328">Glycosyltransferase</keyword>
<evidence type="ECO:0000256" key="9">
    <source>
        <dbReference type="SAM" id="MobiDB-lite"/>
    </source>
</evidence>
<dbReference type="EC" id="2.4.1.255" evidence="3"/>
<feature type="repeat" description="TPR" evidence="8">
    <location>
        <begin position="69"/>
        <end position="102"/>
    </location>
</feature>
<evidence type="ECO:0000256" key="2">
    <source>
        <dbReference type="ARBA" id="ARBA00005386"/>
    </source>
</evidence>
<dbReference type="SMART" id="SM00028">
    <property type="entry name" value="TPR"/>
    <property type="match status" value="8"/>
</dbReference>
<feature type="repeat" description="TPR" evidence="8">
    <location>
        <begin position="341"/>
        <end position="374"/>
    </location>
</feature>
<proteinExistence type="inferred from homology"/>
<feature type="domain" description="O-GlcNAc transferase C-terminal" evidence="10">
    <location>
        <begin position="667"/>
        <end position="841"/>
    </location>
</feature>
<evidence type="ECO:0000313" key="11">
    <source>
        <dbReference type="EMBL" id="QEX18269.1"/>
    </source>
</evidence>
<dbReference type="Gene3D" id="1.25.40.10">
    <property type="entry name" value="Tetratricopeptide repeat domain"/>
    <property type="match status" value="3"/>
</dbReference>
<accession>A0A5J6MLM3</accession>
<dbReference type="Gene3D" id="3.40.50.11380">
    <property type="match status" value="1"/>
</dbReference>
<dbReference type="SUPFAM" id="SSF48452">
    <property type="entry name" value="TPR-like"/>
    <property type="match status" value="2"/>
</dbReference>
<evidence type="ECO:0000259" key="10">
    <source>
        <dbReference type="Pfam" id="PF13844"/>
    </source>
</evidence>
<comment type="pathway">
    <text evidence="1">Protein modification; protein glycosylation.</text>
</comment>